<protein>
    <submittedName>
        <fullName evidence="1">SaV-like</fullName>
    </submittedName>
</protein>
<gene>
    <name evidence="1" type="ORF">UFOVP1043_43</name>
</gene>
<proteinExistence type="predicted"/>
<dbReference type="InterPro" id="IPR021739">
    <property type="entry name" value="SaV-like"/>
</dbReference>
<sequence length="89" mass="10206">MLNEETTVKPIWKAKSSVDNMQVGGDHYKDMSIQPWTVMESILTYEEFVGFLKGNIIKYSMRDGKKEHSQDAGKAAHYIAKLIEVQRDV</sequence>
<name>A0A6J5QG61_9CAUD</name>
<dbReference type="EMBL" id="LR797001">
    <property type="protein sequence ID" value="CAB4180491.1"/>
    <property type="molecule type" value="Genomic_DNA"/>
</dbReference>
<organism evidence="1">
    <name type="scientific">uncultured Caudovirales phage</name>
    <dbReference type="NCBI Taxonomy" id="2100421"/>
    <lineage>
        <taxon>Viruses</taxon>
        <taxon>Duplodnaviria</taxon>
        <taxon>Heunggongvirae</taxon>
        <taxon>Uroviricota</taxon>
        <taxon>Caudoviricetes</taxon>
        <taxon>Peduoviridae</taxon>
        <taxon>Maltschvirus</taxon>
        <taxon>Maltschvirus maltsch</taxon>
    </lineage>
</organism>
<reference evidence="1" key="1">
    <citation type="submission" date="2020-05" db="EMBL/GenBank/DDBJ databases">
        <authorList>
            <person name="Chiriac C."/>
            <person name="Salcher M."/>
            <person name="Ghai R."/>
            <person name="Kavagutti S V."/>
        </authorList>
    </citation>
    <scope>NUCLEOTIDE SEQUENCE</scope>
</reference>
<evidence type="ECO:0000313" key="1">
    <source>
        <dbReference type="EMBL" id="CAB4180491.1"/>
    </source>
</evidence>
<dbReference type="Pfam" id="PF11753">
    <property type="entry name" value="DUF3310"/>
    <property type="match status" value="1"/>
</dbReference>
<accession>A0A6J5QG61</accession>